<dbReference type="Proteomes" id="UP000574769">
    <property type="component" value="Unassembled WGS sequence"/>
</dbReference>
<dbReference type="AlphaFoldDB" id="A0A7W7EYF0"/>
<organism evidence="1 2">
    <name type="scientific">Sphingomonas abaci</name>
    <dbReference type="NCBI Taxonomy" id="237611"/>
    <lineage>
        <taxon>Bacteria</taxon>
        <taxon>Pseudomonadati</taxon>
        <taxon>Pseudomonadota</taxon>
        <taxon>Alphaproteobacteria</taxon>
        <taxon>Sphingomonadales</taxon>
        <taxon>Sphingomonadaceae</taxon>
        <taxon>Sphingomonas</taxon>
    </lineage>
</organism>
<reference evidence="1 2" key="1">
    <citation type="submission" date="2020-08" db="EMBL/GenBank/DDBJ databases">
        <title>Genomic Encyclopedia of Type Strains, Phase IV (KMG-IV): sequencing the most valuable type-strain genomes for metagenomic binning, comparative biology and taxonomic classification.</title>
        <authorList>
            <person name="Goeker M."/>
        </authorList>
    </citation>
    <scope>NUCLEOTIDE SEQUENCE [LARGE SCALE GENOMIC DNA]</scope>
    <source>
        <strain evidence="1 2">DSM 15867</strain>
    </source>
</reference>
<keyword evidence="2" id="KW-1185">Reference proteome</keyword>
<evidence type="ECO:0000313" key="1">
    <source>
        <dbReference type="EMBL" id="MBB4618004.1"/>
    </source>
</evidence>
<name>A0A7W7EYF0_9SPHN</name>
<dbReference type="RefSeq" id="WP_184114408.1">
    <property type="nucleotide sequence ID" value="NZ_JACHNY010000004.1"/>
</dbReference>
<protein>
    <submittedName>
        <fullName evidence="1">Putative membrane protein</fullName>
    </submittedName>
</protein>
<gene>
    <name evidence="1" type="ORF">GGQ96_002140</name>
</gene>
<dbReference type="EMBL" id="JACHNY010000004">
    <property type="protein sequence ID" value="MBB4618004.1"/>
    <property type="molecule type" value="Genomic_DNA"/>
</dbReference>
<evidence type="ECO:0000313" key="2">
    <source>
        <dbReference type="Proteomes" id="UP000574769"/>
    </source>
</evidence>
<comment type="caution">
    <text evidence="1">The sequence shown here is derived from an EMBL/GenBank/DDBJ whole genome shotgun (WGS) entry which is preliminary data.</text>
</comment>
<proteinExistence type="predicted"/>
<accession>A0A7W7EYF0</accession>
<sequence length="163" mass="17038">MSIHYSPARDTFFDASLHADLPADAVKVSADDHAMLLQARTAGMTITMKRGRPVAVQPIIPVEQRRAVAVQGVKAEAGRRIVATASLIQQANDNAAIAMAALAAAAGADGDPAANVIANAAIDRRQRIDAIRAASNQIEATIATMSARSLTALDVTADHHWPA</sequence>